<gene>
    <name evidence="2" type="ORF">FOY51_25770</name>
</gene>
<dbReference type="Pfam" id="PF01391">
    <property type="entry name" value="Collagen"/>
    <property type="match status" value="1"/>
</dbReference>
<dbReference type="EMBL" id="VLNY01000025">
    <property type="protein sequence ID" value="KAA0016758.1"/>
    <property type="molecule type" value="Genomic_DNA"/>
</dbReference>
<reference evidence="2 3" key="1">
    <citation type="submission" date="2019-07" db="EMBL/GenBank/DDBJ databases">
        <title>Rhodococcus cavernicolus sp. nov., isolated from a cave.</title>
        <authorList>
            <person name="Lee S.D."/>
        </authorList>
    </citation>
    <scope>NUCLEOTIDE SEQUENCE [LARGE SCALE GENOMIC DNA]</scope>
    <source>
        <strain evidence="2 3">C1-24</strain>
    </source>
</reference>
<comment type="caution">
    <text evidence="2">The sequence shown here is derived from an EMBL/GenBank/DDBJ whole genome shotgun (WGS) entry which is preliminary data.</text>
</comment>
<dbReference type="OrthoDB" id="4568219at2"/>
<dbReference type="PANTHER" id="PTHR24023">
    <property type="entry name" value="COLLAGEN ALPHA"/>
    <property type="match status" value="1"/>
</dbReference>
<dbReference type="RefSeq" id="WP_149433138.1">
    <property type="nucleotide sequence ID" value="NZ_VLNY01000025.1"/>
</dbReference>
<dbReference type="GO" id="GO:0030020">
    <property type="term" value="F:extracellular matrix structural constituent conferring tensile strength"/>
    <property type="evidence" value="ECO:0007669"/>
    <property type="project" value="TreeGrafter"/>
</dbReference>
<dbReference type="GO" id="GO:0031012">
    <property type="term" value="C:extracellular matrix"/>
    <property type="evidence" value="ECO:0007669"/>
    <property type="project" value="TreeGrafter"/>
</dbReference>
<sequence>MSSTLNGVAPGAPGLGPVEIPSGGLLVPVAGRDGASVKGDKGDAGPVGPQGIQGPKGDAGSQGLKGDTGAQGAKGDTGTGVELAGSVATYAALPAPGPTGTAYVVNADGLLYVSNGSAWPPDGSGAPFRGATGPQGVKGDSGSQGPKGDTGAAGSQGVKGDTGAAGPQGVKGDTGAQGPKGDKGDAGSAGSVGAQGPKGDKGDAGSAGPAGVGGSAYDMSLRAFGAMTPRVAASYGDIAQSVKLQRAIGVASVTFRCDTADSSGNLVVELRKNGAQVAGSRVTIAQGSQIVGVKVTGPWPFAKGDVIAAYVVSVGTTSGAGLTMDVEAVAT</sequence>
<name>A0A5A7S345_9NOCA</name>
<evidence type="ECO:0000313" key="2">
    <source>
        <dbReference type="EMBL" id="KAA0016758.1"/>
    </source>
</evidence>
<dbReference type="GO" id="GO:0005615">
    <property type="term" value="C:extracellular space"/>
    <property type="evidence" value="ECO:0007669"/>
    <property type="project" value="TreeGrafter"/>
</dbReference>
<proteinExistence type="predicted"/>
<dbReference type="AlphaFoldDB" id="A0A5A7S345"/>
<evidence type="ECO:0008006" key="4">
    <source>
        <dbReference type="Google" id="ProtNLM"/>
    </source>
</evidence>
<dbReference type="PANTHER" id="PTHR24023:SF1082">
    <property type="entry name" value="COLLAGEN TRIPLE HELIX REPEAT"/>
    <property type="match status" value="1"/>
</dbReference>
<accession>A0A5A7S345</accession>
<dbReference type="GO" id="GO:0030198">
    <property type="term" value="P:extracellular matrix organization"/>
    <property type="evidence" value="ECO:0007669"/>
    <property type="project" value="TreeGrafter"/>
</dbReference>
<protein>
    <recommendedName>
        <fullName evidence="4">Collagen-like protein</fullName>
    </recommendedName>
</protein>
<dbReference type="Proteomes" id="UP000322244">
    <property type="component" value="Unassembled WGS sequence"/>
</dbReference>
<feature type="region of interest" description="Disordered" evidence="1">
    <location>
        <begin position="31"/>
        <end position="77"/>
    </location>
</feature>
<dbReference type="InterPro" id="IPR050149">
    <property type="entry name" value="Collagen_superfamily"/>
</dbReference>
<dbReference type="InterPro" id="IPR008160">
    <property type="entry name" value="Collagen"/>
</dbReference>
<evidence type="ECO:0000256" key="1">
    <source>
        <dbReference type="SAM" id="MobiDB-lite"/>
    </source>
</evidence>
<evidence type="ECO:0000313" key="3">
    <source>
        <dbReference type="Proteomes" id="UP000322244"/>
    </source>
</evidence>
<feature type="region of interest" description="Disordered" evidence="1">
    <location>
        <begin position="123"/>
        <end position="210"/>
    </location>
</feature>
<keyword evidence="3" id="KW-1185">Reference proteome</keyword>
<organism evidence="2 3">
    <name type="scientific">Antrihabitans cavernicola</name>
    <dbReference type="NCBI Taxonomy" id="2495913"/>
    <lineage>
        <taxon>Bacteria</taxon>
        <taxon>Bacillati</taxon>
        <taxon>Actinomycetota</taxon>
        <taxon>Actinomycetes</taxon>
        <taxon>Mycobacteriales</taxon>
        <taxon>Nocardiaceae</taxon>
        <taxon>Antrihabitans</taxon>
    </lineage>
</organism>